<comment type="caution">
    <text evidence="2">The sequence shown here is derived from an EMBL/GenBank/DDBJ whole genome shotgun (WGS) entry which is preliminary data.</text>
</comment>
<keyword evidence="1" id="KW-1133">Transmembrane helix</keyword>
<reference evidence="2" key="1">
    <citation type="submission" date="2023-02" db="EMBL/GenBank/DDBJ databases">
        <title>Kitasatospora phosalacinea NBRC 14627.</title>
        <authorList>
            <person name="Ichikawa N."/>
            <person name="Sato H."/>
            <person name="Tonouchi N."/>
        </authorList>
    </citation>
    <scope>NUCLEOTIDE SEQUENCE</scope>
    <source>
        <strain evidence="2">NBRC 14627</strain>
    </source>
</reference>
<proteinExistence type="predicted"/>
<evidence type="ECO:0000313" key="2">
    <source>
        <dbReference type="EMBL" id="GLW69703.1"/>
    </source>
</evidence>
<feature type="transmembrane region" description="Helical" evidence="1">
    <location>
        <begin position="46"/>
        <end position="67"/>
    </location>
</feature>
<dbReference type="EMBL" id="BSSA01000005">
    <property type="protein sequence ID" value="GLW69703.1"/>
    <property type="molecule type" value="Genomic_DNA"/>
</dbReference>
<dbReference type="AlphaFoldDB" id="A0A9W6Q725"/>
<evidence type="ECO:0000313" key="3">
    <source>
        <dbReference type="Proteomes" id="UP001165041"/>
    </source>
</evidence>
<protein>
    <submittedName>
        <fullName evidence="2">Uncharacterized protein</fullName>
    </submittedName>
</protein>
<dbReference type="Proteomes" id="UP001165041">
    <property type="component" value="Unassembled WGS sequence"/>
</dbReference>
<gene>
    <name evidence="2" type="ORF">Kpho02_20020</name>
</gene>
<keyword evidence="1" id="KW-0472">Membrane</keyword>
<accession>A0A9W6Q725</accession>
<sequence>MTVVLTGGRAAYGAVSGLLAGEAPAPGEDPGGEGLVGLVVAVLEKVGWSAGMGVLGVLAFLAGGAWMRSRAPRATGQERRRAR</sequence>
<keyword evidence="1" id="KW-0812">Transmembrane</keyword>
<evidence type="ECO:0000256" key="1">
    <source>
        <dbReference type="SAM" id="Phobius"/>
    </source>
</evidence>
<name>A0A9W6Q725_9ACTN</name>
<organism evidence="2 3">
    <name type="scientific">Kitasatospora phosalacinea</name>
    <dbReference type="NCBI Taxonomy" id="2065"/>
    <lineage>
        <taxon>Bacteria</taxon>
        <taxon>Bacillati</taxon>
        <taxon>Actinomycetota</taxon>
        <taxon>Actinomycetes</taxon>
        <taxon>Kitasatosporales</taxon>
        <taxon>Streptomycetaceae</taxon>
        <taxon>Kitasatospora</taxon>
    </lineage>
</organism>